<organism evidence="2 3">
    <name type="scientific">Panaeolus cyanescens</name>
    <dbReference type="NCBI Taxonomy" id="181874"/>
    <lineage>
        <taxon>Eukaryota</taxon>
        <taxon>Fungi</taxon>
        <taxon>Dikarya</taxon>
        <taxon>Basidiomycota</taxon>
        <taxon>Agaricomycotina</taxon>
        <taxon>Agaricomycetes</taxon>
        <taxon>Agaricomycetidae</taxon>
        <taxon>Agaricales</taxon>
        <taxon>Agaricineae</taxon>
        <taxon>Galeropsidaceae</taxon>
        <taxon>Panaeolus</taxon>
    </lineage>
</organism>
<evidence type="ECO:0008006" key="4">
    <source>
        <dbReference type="Google" id="ProtNLM"/>
    </source>
</evidence>
<dbReference type="Proteomes" id="UP000284842">
    <property type="component" value="Unassembled WGS sequence"/>
</dbReference>
<protein>
    <recommendedName>
        <fullName evidence="4">cAMP-independent regulatory protein pac2</fullName>
    </recommendedName>
</protein>
<dbReference type="OrthoDB" id="5572844at2759"/>
<name>A0A409W894_9AGAR</name>
<dbReference type="AlphaFoldDB" id="A0A409W894"/>
<dbReference type="Pfam" id="PF09729">
    <property type="entry name" value="Gti1_Pac2"/>
    <property type="match status" value="1"/>
</dbReference>
<feature type="compositionally biased region" description="Polar residues" evidence="1">
    <location>
        <begin position="247"/>
        <end position="263"/>
    </location>
</feature>
<dbReference type="PANTHER" id="PTHR28027">
    <property type="entry name" value="TRANSCRIPTIONAL REGULATOR MIT1"/>
    <property type="match status" value="1"/>
</dbReference>
<feature type="region of interest" description="Disordered" evidence="1">
    <location>
        <begin position="169"/>
        <end position="316"/>
    </location>
</feature>
<keyword evidence="3" id="KW-1185">Reference proteome</keyword>
<feature type="compositionally biased region" description="Low complexity" evidence="1">
    <location>
        <begin position="294"/>
        <end position="315"/>
    </location>
</feature>
<comment type="caution">
    <text evidence="2">The sequence shown here is derived from an EMBL/GenBank/DDBJ whole genome shotgun (WGS) entry which is preliminary data.</text>
</comment>
<feature type="compositionally biased region" description="Low complexity" evidence="1">
    <location>
        <begin position="221"/>
        <end position="235"/>
    </location>
</feature>
<reference evidence="2 3" key="1">
    <citation type="journal article" date="2018" name="Evol. Lett.">
        <title>Horizontal gene cluster transfer increased hallucinogenic mushroom diversity.</title>
        <authorList>
            <person name="Reynolds H.T."/>
            <person name="Vijayakumar V."/>
            <person name="Gluck-Thaler E."/>
            <person name="Korotkin H.B."/>
            <person name="Matheny P.B."/>
            <person name="Slot J.C."/>
        </authorList>
    </citation>
    <scope>NUCLEOTIDE SEQUENCE [LARGE SCALE GENOMIC DNA]</scope>
    <source>
        <strain evidence="2 3">2629</strain>
    </source>
</reference>
<accession>A0A409W894</accession>
<dbReference type="EMBL" id="NHTK01005729">
    <property type="protein sequence ID" value="PPQ74751.1"/>
    <property type="molecule type" value="Genomic_DNA"/>
</dbReference>
<gene>
    <name evidence="2" type="ORF">CVT24_003858</name>
</gene>
<feature type="compositionally biased region" description="Polar residues" evidence="1">
    <location>
        <begin position="283"/>
        <end position="293"/>
    </location>
</feature>
<evidence type="ECO:0000313" key="2">
    <source>
        <dbReference type="EMBL" id="PPQ74751.1"/>
    </source>
</evidence>
<proteinExistence type="predicted"/>
<dbReference type="InParanoid" id="A0A409W894"/>
<evidence type="ECO:0000313" key="3">
    <source>
        <dbReference type="Proteomes" id="UP000284842"/>
    </source>
</evidence>
<feature type="compositionally biased region" description="Basic and acidic residues" evidence="1">
    <location>
        <begin position="177"/>
        <end position="186"/>
    </location>
</feature>
<evidence type="ECO:0000256" key="1">
    <source>
        <dbReference type="SAM" id="MobiDB-lite"/>
    </source>
</evidence>
<dbReference type="InterPro" id="IPR018608">
    <property type="entry name" value="Gti1/Pac2"/>
</dbReference>
<sequence>MQQPTCTGIRIRSTQDAHKIFRAIQQGYLHMVTRRLDADERAALRSGCVYAWEERGPHSEITGLGIERFTEGRRWSPSRVRDEFLFYYEKYSPPPDASNLGNPSDRQPPRDWDPLVKQTYSVWVETEKGRRKWHLTAYFTQATIDQLGTIDDIPRVRDVVITDGMFTSTRVAKPPKSNRDDPKSDKPTSTVVRTYAPFPASYQYHQRHNSPSSTPVLMHEPYQTSSTQTYDSTPSLSATPPPPPPQNSYRPTQAHTSSSQSPTPYVASSHTTSTGTLPPPLSAASQYQQQTPRSVNSSQTYYSSSNTSGTWSSSNDTFYRPQDPHYSYSVSVQQPAPAGTAYQESSGPPSVPYHYLNGALHSVVMDDGRALSPLHIPERTSHLPQVYHPVQQHISPHTQLDELEPPSCALVPLNTLRQPSRIFPREPCDEKTLRRLRVPGQASP</sequence>
<dbReference type="GO" id="GO:0003677">
    <property type="term" value="F:DNA binding"/>
    <property type="evidence" value="ECO:0007669"/>
    <property type="project" value="TreeGrafter"/>
</dbReference>
<dbReference type="PANTHER" id="PTHR28027:SF1">
    <property type="entry name" value="CAMP INDEPENDENT REGULATORY PROTEIN (AFU_ORTHOLOGUE AFUA_3G09640)"/>
    <property type="match status" value="1"/>
</dbReference>